<evidence type="ECO:0000313" key="2">
    <source>
        <dbReference type="Proteomes" id="UP000224567"/>
    </source>
</evidence>
<dbReference type="AlphaFoldDB" id="A0A2G2VDI9"/>
<dbReference type="Proteomes" id="UP000224567">
    <property type="component" value="Unassembled WGS sequence"/>
</dbReference>
<accession>A0A2G2VDI9</accession>
<reference evidence="2" key="2">
    <citation type="journal article" date="2017" name="J. Anim. Genet.">
        <title>Multiple reference genome sequences of hot pepper reveal the massive evolution of plant disease resistance genes by retroduplication.</title>
        <authorList>
            <person name="Kim S."/>
            <person name="Park J."/>
            <person name="Yeom S.-I."/>
            <person name="Kim Y.-M."/>
            <person name="Seo E."/>
            <person name="Kim K.-T."/>
            <person name="Kim M.-S."/>
            <person name="Lee J.M."/>
            <person name="Cheong K."/>
            <person name="Shin H.-S."/>
            <person name="Kim S.-B."/>
            <person name="Han K."/>
            <person name="Lee J."/>
            <person name="Park M."/>
            <person name="Lee H.-A."/>
            <person name="Lee H.-Y."/>
            <person name="Lee Y."/>
            <person name="Oh S."/>
            <person name="Lee J.H."/>
            <person name="Choi E."/>
            <person name="Choi E."/>
            <person name="Lee S.E."/>
            <person name="Jeon J."/>
            <person name="Kim H."/>
            <person name="Choi G."/>
            <person name="Song H."/>
            <person name="Lee J."/>
            <person name="Lee S.-C."/>
            <person name="Kwon J.-K."/>
            <person name="Lee H.-Y."/>
            <person name="Koo N."/>
            <person name="Hong Y."/>
            <person name="Kim R.W."/>
            <person name="Kang W.-H."/>
            <person name="Huh J.H."/>
            <person name="Kang B.-C."/>
            <person name="Yang T.-J."/>
            <person name="Lee Y.-H."/>
            <person name="Bennetzen J.L."/>
            <person name="Choi D."/>
        </authorList>
    </citation>
    <scope>NUCLEOTIDE SEQUENCE [LARGE SCALE GENOMIC DNA]</scope>
    <source>
        <strain evidence="2">cv. PBC81</strain>
    </source>
</reference>
<protein>
    <submittedName>
        <fullName evidence="1">Uncharacterized protein</fullName>
    </submittedName>
</protein>
<comment type="caution">
    <text evidence="1">The sequence shown here is derived from an EMBL/GenBank/DDBJ whole genome shotgun (WGS) entry which is preliminary data.</text>
</comment>
<name>A0A2G2VDI9_CAPBA</name>
<dbReference type="EMBL" id="MLFT02000012">
    <property type="protein sequence ID" value="PHT31027.1"/>
    <property type="molecule type" value="Genomic_DNA"/>
</dbReference>
<sequence length="186" mass="22319">MTSQDDENIGPNSDQENEKSICRYSFEQVIEKLEEMFSKMPDPENDVIEQLKQSFSASDHLFFFFFLNYDRIELHKFQAQRDMEEREILRLENVILHAEILQMHSELNNRICANCYYPEQEQILRDMQNENENATITDEITMMFNMIDHIEEIANDYNDDSNRIDLELRLERNDDPNGPDLELRLR</sequence>
<evidence type="ECO:0000313" key="1">
    <source>
        <dbReference type="EMBL" id="PHT31027.1"/>
    </source>
</evidence>
<organism evidence="1 2">
    <name type="scientific">Capsicum baccatum</name>
    <name type="common">Peruvian pepper</name>
    <dbReference type="NCBI Taxonomy" id="33114"/>
    <lineage>
        <taxon>Eukaryota</taxon>
        <taxon>Viridiplantae</taxon>
        <taxon>Streptophyta</taxon>
        <taxon>Embryophyta</taxon>
        <taxon>Tracheophyta</taxon>
        <taxon>Spermatophyta</taxon>
        <taxon>Magnoliopsida</taxon>
        <taxon>eudicotyledons</taxon>
        <taxon>Gunneridae</taxon>
        <taxon>Pentapetalae</taxon>
        <taxon>asterids</taxon>
        <taxon>lamiids</taxon>
        <taxon>Solanales</taxon>
        <taxon>Solanaceae</taxon>
        <taxon>Solanoideae</taxon>
        <taxon>Capsiceae</taxon>
        <taxon>Capsicum</taxon>
    </lineage>
</organism>
<keyword evidence="2" id="KW-1185">Reference proteome</keyword>
<gene>
    <name evidence="1" type="ORF">CQW23_27364</name>
</gene>
<reference evidence="1 2" key="1">
    <citation type="journal article" date="2017" name="Genome Biol.">
        <title>New reference genome sequences of hot pepper reveal the massive evolution of plant disease-resistance genes by retroduplication.</title>
        <authorList>
            <person name="Kim S."/>
            <person name="Park J."/>
            <person name="Yeom S.I."/>
            <person name="Kim Y.M."/>
            <person name="Seo E."/>
            <person name="Kim K.T."/>
            <person name="Kim M.S."/>
            <person name="Lee J.M."/>
            <person name="Cheong K."/>
            <person name="Shin H.S."/>
            <person name="Kim S.B."/>
            <person name="Han K."/>
            <person name="Lee J."/>
            <person name="Park M."/>
            <person name="Lee H.A."/>
            <person name="Lee H.Y."/>
            <person name="Lee Y."/>
            <person name="Oh S."/>
            <person name="Lee J.H."/>
            <person name="Choi E."/>
            <person name="Choi E."/>
            <person name="Lee S.E."/>
            <person name="Jeon J."/>
            <person name="Kim H."/>
            <person name="Choi G."/>
            <person name="Song H."/>
            <person name="Lee J."/>
            <person name="Lee S.C."/>
            <person name="Kwon J.K."/>
            <person name="Lee H.Y."/>
            <person name="Koo N."/>
            <person name="Hong Y."/>
            <person name="Kim R.W."/>
            <person name="Kang W.H."/>
            <person name="Huh J.H."/>
            <person name="Kang B.C."/>
            <person name="Yang T.J."/>
            <person name="Lee Y.H."/>
            <person name="Bennetzen J.L."/>
            <person name="Choi D."/>
        </authorList>
    </citation>
    <scope>NUCLEOTIDE SEQUENCE [LARGE SCALE GENOMIC DNA]</scope>
    <source>
        <strain evidence="2">cv. PBC81</strain>
    </source>
</reference>
<proteinExistence type="predicted"/>
<dbReference type="OrthoDB" id="1269304at2759"/>